<dbReference type="RefSeq" id="WP_096651327.1">
    <property type="nucleotide sequence ID" value="NZ_NWUX01000006.1"/>
</dbReference>
<dbReference type="SMART" id="SM00450">
    <property type="entry name" value="RHOD"/>
    <property type="match status" value="1"/>
</dbReference>
<dbReference type="Proteomes" id="UP000218677">
    <property type="component" value="Unassembled WGS sequence"/>
</dbReference>
<dbReference type="Gene3D" id="3.40.250.10">
    <property type="entry name" value="Rhodanese-like domain"/>
    <property type="match status" value="1"/>
</dbReference>
<dbReference type="PANTHER" id="PTHR43031:SF1">
    <property type="entry name" value="PYRIDINE NUCLEOTIDE-DISULPHIDE OXIDOREDUCTASE"/>
    <property type="match status" value="1"/>
</dbReference>
<keyword evidence="3" id="KW-1185">Reference proteome</keyword>
<dbReference type="InterPro" id="IPR001307">
    <property type="entry name" value="Thiosulphate_STrfase_CS"/>
</dbReference>
<dbReference type="PROSITE" id="PS00380">
    <property type="entry name" value="RHODANESE_1"/>
    <property type="match status" value="1"/>
</dbReference>
<dbReference type="InterPro" id="IPR036873">
    <property type="entry name" value="Rhodanese-like_dom_sf"/>
</dbReference>
<dbReference type="SUPFAM" id="SSF52821">
    <property type="entry name" value="Rhodanese/Cell cycle control phosphatase"/>
    <property type="match status" value="1"/>
</dbReference>
<dbReference type="EMBL" id="NWUX01000006">
    <property type="protein sequence ID" value="PCF95973.1"/>
    <property type="molecule type" value="Genomic_DNA"/>
</dbReference>
<evidence type="ECO:0000313" key="2">
    <source>
        <dbReference type="EMBL" id="PCF95973.1"/>
    </source>
</evidence>
<dbReference type="PANTHER" id="PTHR43031">
    <property type="entry name" value="FAD-DEPENDENT OXIDOREDUCTASE"/>
    <property type="match status" value="1"/>
</dbReference>
<accession>A0A2A4HPE8</accession>
<dbReference type="OrthoDB" id="9814704at2"/>
<dbReference type="GO" id="GO:0004792">
    <property type="term" value="F:thiosulfate-cyanide sulfurtransferase activity"/>
    <property type="evidence" value="ECO:0007669"/>
    <property type="project" value="InterPro"/>
</dbReference>
<organism evidence="2 3">
    <name type="scientific">Vreelandella nigrificans</name>
    <dbReference type="NCBI Taxonomy" id="2042704"/>
    <lineage>
        <taxon>Bacteria</taxon>
        <taxon>Pseudomonadati</taxon>
        <taxon>Pseudomonadota</taxon>
        <taxon>Gammaproteobacteria</taxon>
        <taxon>Oceanospirillales</taxon>
        <taxon>Halomonadaceae</taxon>
        <taxon>Vreelandella</taxon>
    </lineage>
</organism>
<name>A0A2A4HPE8_9GAMM</name>
<proteinExistence type="predicted"/>
<feature type="domain" description="Rhodanese" evidence="1">
    <location>
        <begin position="44"/>
        <end position="134"/>
    </location>
</feature>
<dbReference type="Pfam" id="PF00581">
    <property type="entry name" value="Rhodanese"/>
    <property type="match status" value="1"/>
</dbReference>
<evidence type="ECO:0000313" key="3">
    <source>
        <dbReference type="Proteomes" id="UP000218677"/>
    </source>
</evidence>
<dbReference type="InterPro" id="IPR001763">
    <property type="entry name" value="Rhodanese-like_dom"/>
</dbReference>
<dbReference type="PROSITE" id="PS50206">
    <property type="entry name" value="RHODANESE_3"/>
    <property type="match status" value="1"/>
</dbReference>
<gene>
    <name evidence="2" type="ORF">CPA45_09580</name>
</gene>
<evidence type="ECO:0000259" key="1">
    <source>
        <dbReference type="PROSITE" id="PS50206"/>
    </source>
</evidence>
<dbReference type="AlphaFoldDB" id="A0A2A4HPE8"/>
<dbReference type="InterPro" id="IPR050229">
    <property type="entry name" value="GlpE_sulfurtransferase"/>
</dbReference>
<sequence>MVNEDHSAVLEFPPAKPTSMAAMMYDKLCYHTDAWDVAQDLANGIKDIVVIDTRSFEHYCAGHIPGAISLPHKEMTPEHLAELDNTRVYITYCDGIGCNGSTKGAWKLASAGLTVKELLGGLDFWRRDQHPIQTGEQQGSLPGAIASNCGC</sequence>
<reference evidence="3" key="1">
    <citation type="submission" date="2017-09" db="EMBL/GenBank/DDBJ databases">
        <authorList>
            <person name="Cho G.-S."/>
            <person name="Oguntoyinbo F.A."/>
            <person name="Cnockaert M."/>
            <person name="Kabisch J."/>
            <person name="Neve H."/>
            <person name="Bockelmann W."/>
            <person name="Wenning M."/>
            <person name="Franz C.M."/>
            <person name="Vandamme P."/>
        </authorList>
    </citation>
    <scope>NUCLEOTIDE SEQUENCE [LARGE SCALE GENOMIC DNA]</scope>
    <source>
        <strain evidence="3">MBT G8648</strain>
    </source>
</reference>
<comment type="caution">
    <text evidence="2">The sequence shown here is derived from an EMBL/GenBank/DDBJ whole genome shotgun (WGS) entry which is preliminary data.</text>
</comment>
<protein>
    <submittedName>
        <fullName evidence="2">Rhodanese</fullName>
    </submittedName>
</protein>